<sequence>MAIAIKSIPVLKDKAAAHFTVKIAENSAKKSSIDFSKQTSVASKILAKAKL</sequence>
<keyword evidence="2" id="KW-1185">Reference proteome</keyword>
<evidence type="ECO:0000313" key="2">
    <source>
        <dbReference type="Proteomes" id="UP000502928"/>
    </source>
</evidence>
<dbReference type="KEGG" id="mut:GVT53_09965"/>
<proteinExistence type="predicted"/>
<name>A0A6G7J297_9FLAO</name>
<dbReference type="AlphaFoldDB" id="A0A6G7J297"/>
<organism evidence="1 2">
    <name type="scientific">Flagellimonas oceani</name>
    <dbReference type="NCBI Taxonomy" id="2698672"/>
    <lineage>
        <taxon>Bacteria</taxon>
        <taxon>Pseudomonadati</taxon>
        <taxon>Bacteroidota</taxon>
        <taxon>Flavobacteriia</taxon>
        <taxon>Flavobacteriales</taxon>
        <taxon>Flavobacteriaceae</taxon>
        <taxon>Flagellimonas</taxon>
    </lineage>
</organism>
<protein>
    <submittedName>
        <fullName evidence="1">Uncharacterized protein</fullName>
    </submittedName>
</protein>
<evidence type="ECO:0000313" key="1">
    <source>
        <dbReference type="EMBL" id="QII44993.1"/>
    </source>
</evidence>
<reference evidence="1 2" key="1">
    <citation type="submission" date="2020-02" db="EMBL/GenBank/DDBJ databases">
        <title>Complete genome of Muricauda sp. 501str8.</title>
        <authorList>
            <person name="Dong B."/>
            <person name="Zhu S."/>
            <person name="Yang J."/>
            <person name="Chen J."/>
        </authorList>
    </citation>
    <scope>NUCLEOTIDE SEQUENCE [LARGE SCALE GENOMIC DNA]</scope>
    <source>
        <strain evidence="1 2">501str8</strain>
    </source>
</reference>
<dbReference type="RefSeq" id="WP_166248518.1">
    <property type="nucleotide sequence ID" value="NZ_CP049616.1"/>
</dbReference>
<gene>
    <name evidence="1" type="ORF">GVT53_09965</name>
</gene>
<dbReference type="Proteomes" id="UP000502928">
    <property type="component" value="Chromosome"/>
</dbReference>
<accession>A0A6G7J297</accession>
<dbReference type="EMBL" id="CP049616">
    <property type="protein sequence ID" value="QII44993.1"/>
    <property type="molecule type" value="Genomic_DNA"/>
</dbReference>